<dbReference type="NCBIfam" id="NF003671">
    <property type="entry name" value="PRK05294.1"/>
    <property type="match status" value="1"/>
</dbReference>
<evidence type="ECO:0000256" key="8">
    <source>
        <dbReference type="ARBA" id="ARBA00022598"/>
    </source>
</evidence>
<evidence type="ECO:0000256" key="7">
    <source>
        <dbReference type="ARBA" id="ARBA00022571"/>
    </source>
</evidence>
<dbReference type="Proteomes" id="UP000685013">
    <property type="component" value="Chromosome 1"/>
</dbReference>
<keyword evidence="6" id="KW-0813">Transport</keyword>
<dbReference type="EC" id="6.3.4.16" evidence="21"/>
<evidence type="ECO:0000259" key="31">
    <source>
        <dbReference type="PROSITE" id="PS51855"/>
    </source>
</evidence>
<keyword evidence="12" id="KW-0677">Repeat</keyword>
<keyword evidence="14 27" id="KW-0067">ATP-binding</keyword>
<dbReference type="Pfam" id="PF02142">
    <property type="entry name" value="MGS"/>
    <property type="match status" value="1"/>
</dbReference>
<dbReference type="InterPro" id="IPR013057">
    <property type="entry name" value="AA_transpt_TM"/>
</dbReference>
<evidence type="ECO:0000256" key="4">
    <source>
        <dbReference type="ARBA" id="ARBA00009799"/>
    </source>
</evidence>
<feature type="transmembrane region" description="Helical" evidence="29">
    <location>
        <begin position="1581"/>
        <end position="1602"/>
    </location>
</feature>
<keyword evidence="15" id="KW-0460">Magnesium</keyword>
<feature type="transmembrane region" description="Helical" evidence="29">
    <location>
        <begin position="1702"/>
        <end position="1724"/>
    </location>
</feature>
<organism evidence="32 33">
    <name type="scientific">Cucurbita argyrosperma subsp. sororia</name>
    <dbReference type="NCBI Taxonomy" id="37648"/>
    <lineage>
        <taxon>Eukaryota</taxon>
        <taxon>Viridiplantae</taxon>
        <taxon>Streptophyta</taxon>
        <taxon>Embryophyta</taxon>
        <taxon>Tracheophyta</taxon>
        <taxon>Spermatophyta</taxon>
        <taxon>Magnoliopsida</taxon>
        <taxon>eudicotyledons</taxon>
        <taxon>Gunneridae</taxon>
        <taxon>Pentapetalae</taxon>
        <taxon>rosids</taxon>
        <taxon>fabids</taxon>
        <taxon>Cucurbitales</taxon>
        <taxon>Cucurbitaceae</taxon>
        <taxon>Cucurbiteae</taxon>
        <taxon>Cucurbita</taxon>
    </lineage>
</organism>
<dbReference type="GO" id="GO:0006865">
    <property type="term" value="P:amino acid transport"/>
    <property type="evidence" value="ECO:0007669"/>
    <property type="project" value="UniProtKB-KW"/>
</dbReference>
<dbReference type="GO" id="GO:0005737">
    <property type="term" value="C:cytoplasm"/>
    <property type="evidence" value="ECO:0007669"/>
    <property type="project" value="TreeGrafter"/>
</dbReference>
<comment type="subcellular location">
    <subcellularLocation>
        <location evidence="2">Membrane</location>
    </subcellularLocation>
</comment>
<evidence type="ECO:0000256" key="3">
    <source>
        <dbReference type="ARBA" id="ARBA00005077"/>
    </source>
</evidence>
<evidence type="ECO:0000313" key="32">
    <source>
        <dbReference type="EMBL" id="KAG6607722.1"/>
    </source>
</evidence>
<evidence type="ECO:0000256" key="18">
    <source>
        <dbReference type="ARBA" id="ARBA00022989"/>
    </source>
</evidence>
<dbReference type="Pfam" id="PF25596">
    <property type="entry name" value="CPSase_L_D1"/>
    <property type="match status" value="2"/>
</dbReference>
<evidence type="ECO:0000256" key="16">
    <source>
        <dbReference type="ARBA" id="ARBA00022970"/>
    </source>
</evidence>
<evidence type="ECO:0000256" key="29">
    <source>
        <dbReference type="SAM" id="Phobius"/>
    </source>
</evidence>
<evidence type="ECO:0000256" key="15">
    <source>
        <dbReference type="ARBA" id="ARBA00022842"/>
    </source>
</evidence>
<keyword evidence="33" id="KW-1185">Reference proteome</keyword>
<dbReference type="GO" id="GO:0006221">
    <property type="term" value="P:pyrimidine nucleotide biosynthetic process"/>
    <property type="evidence" value="ECO:0007669"/>
    <property type="project" value="UniProtKB-KW"/>
</dbReference>
<keyword evidence="18 29" id="KW-1133">Transmembrane helix</keyword>
<keyword evidence="9" id="KW-0028">Amino-acid biosynthesis</keyword>
<dbReference type="EC" id="6.3.5.5" evidence="5"/>
<dbReference type="FunFam" id="1.10.1030.10:FF:000002">
    <property type="entry name" value="Carbamoyl-phosphate synthase large chain"/>
    <property type="match status" value="1"/>
</dbReference>
<evidence type="ECO:0000256" key="10">
    <source>
        <dbReference type="ARBA" id="ARBA00022692"/>
    </source>
</evidence>
<evidence type="ECO:0000256" key="21">
    <source>
        <dbReference type="ARBA" id="ARBA00044063"/>
    </source>
</evidence>
<dbReference type="GO" id="GO:0004087">
    <property type="term" value="F:carbamoyl-phosphate synthase (ammonia) activity"/>
    <property type="evidence" value="ECO:0007669"/>
    <property type="project" value="UniProtKB-EC"/>
</dbReference>
<dbReference type="PROSITE" id="PS51855">
    <property type="entry name" value="MGS"/>
    <property type="match status" value="1"/>
</dbReference>
<keyword evidence="10 29" id="KW-0812">Transmembrane</keyword>
<feature type="transmembrane region" description="Helical" evidence="29">
    <location>
        <begin position="1499"/>
        <end position="1521"/>
    </location>
</feature>
<evidence type="ECO:0000256" key="17">
    <source>
        <dbReference type="ARBA" id="ARBA00022975"/>
    </source>
</evidence>
<comment type="pathway">
    <text evidence="3">Amino-acid biosynthesis; L-arginine biosynthesis; carbamoyl phosphate from bicarbonate: step 1/1.</text>
</comment>
<comment type="caution">
    <text evidence="32">The sequence shown here is derived from an EMBL/GenBank/DDBJ whole genome shotgun (WGS) entry which is preliminary data.</text>
</comment>
<dbReference type="GO" id="GO:0006541">
    <property type="term" value="P:glutamine metabolic process"/>
    <property type="evidence" value="ECO:0007669"/>
    <property type="project" value="TreeGrafter"/>
</dbReference>
<keyword evidence="19 29" id="KW-0472">Membrane</keyword>
<dbReference type="FunFam" id="3.30.470.20:FF:000007">
    <property type="entry name" value="Carbamoyl-phosphate synthase large chain"/>
    <property type="match status" value="1"/>
</dbReference>
<dbReference type="FunFam" id="3.30.1490.20:FF:000001">
    <property type="entry name" value="Carbamoyl-phosphate synthase large chain"/>
    <property type="match status" value="1"/>
</dbReference>
<evidence type="ECO:0000256" key="23">
    <source>
        <dbReference type="ARBA" id="ARBA00044318"/>
    </source>
</evidence>
<dbReference type="GO" id="GO:0016020">
    <property type="term" value="C:membrane"/>
    <property type="evidence" value="ECO:0007669"/>
    <property type="project" value="UniProtKB-SubCell"/>
</dbReference>
<keyword evidence="20" id="KW-0464">Manganese</keyword>
<dbReference type="PROSITE" id="PS50975">
    <property type="entry name" value="ATP_GRASP"/>
    <property type="match status" value="2"/>
</dbReference>
<comment type="catalytic activity">
    <reaction evidence="25">
        <text>hydrogencarbonate + NH4(+) + 2 ATP = carbamoyl phosphate + 2 ADP + phosphate + 2 H(+)</text>
        <dbReference type="Rhea" id="RHEA:18029"/>
        <dbReference type="ChEBI" id="CHEBI:15378"/>
        <dbReference type="ChEBI" id="CHEBI:17544"/>
        <dbReference type="ChEBI" id="CHEBI:28938"/>
        <dbReference type="ChEBI" id="CHEBI:30616"/>
        <dbReference type="ChEBI" id="CHEBI:43474"/>
        <dbReference type="ChEBI" id="CHEBI:58228"/>
        <dbReference type="ChEBI" id="CHEBI:456216"/>
        <dbReference type="EC" id="6.3.4.16"/>
    </reaction>
</comment>
<protein>
    <recommendedName>
        <fullName evidence="26">Carbamoyl phosphate synthase arginine-specific large chain, chloroplastic</fullName>
        <ecNumber evidence="21">6.3.4.16</ecNumber>
        <ecNumber evidence="5">6.3.5.5</ecNumber>
    </recommendedName>
    <alternativeName>
        <fullName evidence="23">Ammonium-dependent carbamoyl phosphate synthetase</fullName>
    </alternativeName>
    <alternativeName>
        <fullName evidence="22">Arginine-specific carbamoyl phosphate synthetase, ammonia chain</fullName>
    </alternativeName>
    <alternativeName>
        <fullName evidence="24">Glutamine-dependent carbamoyl phosphate synthetase</fullName>
    </alternativeName>
</protein>
<dbReference type="PROSITE" id="PS00866">
    <property type="entry name" value="CPSASE_1"/>
    <property type="match status" value="2"/>
</dbReference>
<evidence type="ECO:0000256" key="25">
    <source>
        <dbReference type="ARBA" id="ARBA00047359"/>
    </source>
</evidence>
<feature type="domain" description="ATP-grasp" evidence="30">
    <location>
        <begin position="781"/>
        <end position="974"/>
    </location>
</feature>
<comment type="similarity">
    <text evidence="4">Belongs to the CarB family.</text>
</comment>
<feature type="region of interest" description="Disordered" evidence="28">
    <location>
        <begin position="1228"/>
        <end position="1276"/>
    </location>
</feature>
<dbReference type="InterPro" id="IPR058047">
    <property type="entry name" value="CPSase_preATP-grasp"/>
</dbReference>
<evidence type="ECO:0000256" key="28">
    <source>
        <dbReference type="SAM" id="MobiDB-lite"/>
    </source>
</evidence>
<dbReference type="HAMAP" id="MF_01210_B">
    <property type="entry name" value="CPSase_L_chain_B"/>
    <property type="match status" value="1"/>
</dbReference>
<sequence length="1733" mass="190996">MGYCLISSQSLTSKSILCRSSSIRGSSGSCLSTLSHARCFSYSSRVGSTSLKIQPWPERLYPVGKFYRRNCLVRCEKNDEKTIKETKGGKIGKRTDLKKILILGAGPIVIGQACEFDYSGTQACKALKEEGYEVVLINSNPATIMTDPDLADRTYVTPMTPELVEKVLEKERPDALLPTMGGQTALNLAVALAESGALEKYGIELIGAKLDAIKKAEDRDLFKQAMKNIGVKTPPSGIGNTLEECIEIASQIGDFPLIIRPAFTLGGTGGGIAYNKEEFESICKAGLAASLTSQVLVEKSLLGWKEYELEVMRDLADNVVIICSIENIDPMGVHTGDSITVAPAQTLTDKEYQRLRDYSIAIIREIGVECGGSNVQFAVNPVDGEVMVIEMNPRVSRSSALASKATGFPIAKMAAKLSVGYSLDQIPNDITKKTPASFEPSIDYVVTKIPRFAFEKFPGSQPILTTQMKSVGEAMALGRTFQESFQKAVRSLECGYSGWGCEPIKQLDWDWEQLKYSLRVPNPDRIHTIYAAMKKGMKVDDIHELSYIDKWFLTQLKELIDVEQYLLAQSLSNLTKEDFYEVKRRGFSDKQIAFATKSTENEVRSKRISLGVVPAYKRVDTCAAEFEANTPYMYSSYDFECESAPTQKKKVLILGGGPNRIGQGIEFDYCCCHTSFALQDAGYETIMMNSNPETVSTDYDTSDRLYFEPLTVEDVYNIIDLERPDGIIVQFGGQTPLKLALPIQKYLDENKLKCASGDGHVRIWGTSPDSIDAAEDRERFNAILKELKIEQPRGGIAKSEADALSIAKDIGYPVVVRPSYVLGGRAMEIVYNDDKLVTYLENAVEVDPERPVLVDKYLSDAVEIDIDALADSHGNVTIGGIMEHIELAGVHSGDSACSLPTKSIPSSCLDTIRNWTTKLAKRLNVCGLMNCQYAITLAGEVFLLEANPRASRTVPFVSKAIGHPLAKYASLVMSGKSLYELGFTKEVIPKHMSVKEAVLPFEKFQGSDVLLGPEMRSTGEVMGIDYQFPIAFAKAQIAAGNKLPLSGSLFLSLNDLTKSHLSKIAKAFLELGFSITATSGTAHVLQLQGLPVERVLKLHEGRPHAGDILANGQIQLMVITSAGELDFNDSSSGLLRRDNKWESKGLAVSFNMILLYIHLSPKFGPAILFHSSGEKSFRCLHCRHVMACAQSSISRVDINLVPPCECEAASIYECLEKHFQIRISKKLSVADNPPPPPPPLSGHTLNPPIKTSKNNRFDHTEMGGGDGGLHGEEDDDRSTLIGEAAEESIERTGSLTTAVAHIITGVIGAGVLSLPWSVAQLGWIAGPVLLTVVFPAVTFVSAFMMSDCYRYPDPEVGHLRIRSYSEAVKLHLGEKRERICSVLIVINLWFNGVAYHITTATSIREIEKLICYHRQGHEVSNSCNNQDNSSYYTIMFGAVQVMLSQIPDMHNMGWLSIFATIMSFSYATIGFALGFAQVLENNSIKGSIRGIPAANLTEKVLLAFEALGDIAFAYPYSLILLNIQDTLKSPPSENQTMKKASTVAISVTTFFYLCCSCFGYAAFGDATPGNLLSGSAFYEPFWLVSFANACVVLHLLGGYQIFSQPVFPMVEKWATRKYPNNMFVTKQLSMKLPMLPRFQVHVFRLCFRTAYVLSTTCCAVLFPYFNQVLGLIGAFNFWPIAIYFPVEMFLKQRKIRAWTPTWIVFRVLSFLCLLVSVFGFLGSLERICNAKFS</sequence>
<feature type="domain" description="ATP-grasp" evidence="30">
    <location>
        <begin position="223"/>
        <end position="419"/>
    </location>
</feature>
<feature type="transmembrane region" description="Helical" evidence="29">
    <location>
        <begin position="1542"/>
        <end position="1561"/>
    </location>
</feature>
<evidence type="ECO:0000256" key="5">
    <source>
        <dbReference type="ARBA" id="ARBA00012738"/>
    </source>
</evidence>
<evidence type="ECO:0000256" key="19">
    <source>
        <dbReference type="ARBA" id="ARBA00023136"/>
    </source>
</evidence>
<evidence type="ECO:0000256" key="2">
    <source>
        <dbReference type="ARBA" id="ARBA00004370"/>
    </source>
</evidence>
<dbReference type="InterPro" id="IPR005480">
    <property type="entry name" value="CPSase_lsu_oligo"/>
</dbReference>
<feature type="transmembrane region" description="Helical" evidence="29">
    <location>
        <begin position="1321"/>
        <end position="1343"/>
    </location>
</feature>
<dbReference type="GO" id="GO:0006526">
    <property type="term" value="P:L-arginine biosynthetic process"/>
    <property type="evidence" value="ECO:0007669"/>
    <property type="project" value="UniProtKB-KW"/>
</dbReference>
<dbReference type="FunFam" id="3.40.50.20:FF:000001">
    <property type="entry name" value="Carbamoyl-phosphate synthase large chain"/>
    <property type="match status" value="1"/>
</dbReference>
<evidence type="ECO:0000256" key="11">
    <source>
        <dbReference type="ARBA" id="ARBA00022723"/>
    </source>
</evidence>
<reference evidence="32 33" key="1">
    <citation type="journal article" date="2021" name="Hortic Res">
        <title>The domestication of Cucurbita argyrosperma as revealed by the genome of its wild relative.</title>
        <authorList>
            <person name="Barrera-Redondo J."/>
            <person name="Sanchez-de la Vega G."/>
            <person name="Aguirre-Liguori J.A."/>
            <person name="Castellanos-Morales G."/>
            <person name="Gutierrez-Guerrero Y.T."/>
            <person name="Aguirre-Dugua X."/>
            <person name="Aguirre-Planter E."/>
            <person name="Tenaillon M.I."/>
            <person name="Lira-Saade R."/>
            <person name="Eguiarte L.E."/>
        </authorList>
    </citation>
    <scope>NUCLEOTIDE SEQUENCE [LARGE SCALE GENOMIC DNA]</scope>
    <source>
        <strain evidence="32">JBR-2021</strain>
    </source>
</reference>
<feature type="transmembrane region" description="Helical" evidence="29">
    <location>
        <begin position="1452"/>
        <end position="1479"/>
    </location>
</feature>
<name>A0AAV6P7N2_9ROSI</name>
<dbReference type="Pfam" id="PF02787">
    <property type="entry name" value="CPSase_L_D3"/>
    <property type="match status" value="1"/>
</dbReference>
<evidence type="ECO:0000256" key="20">
    <source>
        <dbReference type="ARBA" id="ARBA00023211"/>
    </source>
</evidence>
<evidence type="ECO:0000259" key="30">
    <source>
        <dbReference type="PROSITE" id="PS50975"/>
    </source>
</evidence>
<dbReference type="PROSITE" id="PS00867">
    <property type="entry name" value="CPSASE_2"/>
    <property type="match status" value="2"/>
</dbReference>
<dbReference type="Pfam" id="PF02786">
    <property type="entry name" value="CPSase_L_D2"/>
    <property type="match status" value="2"/>
</dbReference>
<evidence type="ECO:0000256" key="22">
    <source>
        <dbReference type="ARBA" id="ARBA00044249"/>
    </source>
</evidence>
<evidence type="ECO:0000313" key="33">
    <source>
        <dbReference type="Proteomes" id="UP000685013"/>
    </source>
</evidence>
<evidence type="ECO:0000256" key="13">
    <source>
        <dbReference type="ARBA" id="ARBA00022741"/>
    </source>
</evidence>
<evidence type="ECO:0000256" key="1">
    <source>
        <dbReference type="ARBA" id="ARBA00001936"/>
    </source>
</evidence>
<dbReference type="InterPro" id="IPR011607">
    <property type="entry name" value="MGS-like_dom"/>
</dbReference>
<comment type="cofactor">
    <cofactor evidence="1">
        <name>Mn(2+)</name>
        <dbReference type="ChEBI" id="CHEBI:29035"/>
    </cofactor>
</comment>
<evidence type="ECO:0000256" key="27">
    <source>
        <dbReference type="PROSITE-ProRule" id="PRU00409"/>
    </source>
</evidence>
<dbReference type="FunFam" id="3.40.50.20:FF:000003">
    <property type="entry name" value="Carbamoyl-phosphate synthase large chain"/>
    <property type="match status" value="1"/>
</dbReference>
<dbReference type="FunFam" id="3.30.470.20:FF:000013">
    <property type="entry name" value="Carbamoyl-phosphate synthase large chain"/>
    <property type="match status" value="1"/>
</dbReference>
<dbReference type="PANTHER" id="PTHR11405:SF53">
    <property type="entry name" value="CARBAMOYL-PHOSPHATE SYNTHASE [AMMONIA], MITOCHONDRIAL"/>
    <property type="match status" value="1"/>
</dbReference>
<evidence type="ECO:0000256" key="6">
    <source>
        <dbReference type="ARBA" id="ARBA00022448"/>
    </source>
</evidence>
<evidence type="ECO:0000256" key="14">
    <source>
        <dbReference type="ARBA" id="ARBA00022840"/>
    </source>
</evidence>
<accession>A0AAV6P7N2</accession>
<dbReference type="GO" id="GO:0046872">
    <property type="term" value="F:metal ion binding"/>
    <property type="evidence" value="ECO:0007669"/>
    <property type="project" value="UniProtKB-KW"/>
</dbReference>
<dbReference type="InterPro" id="IPR011761">
    <property type="entry name" value="ATP-grasp"/>
</dbReference>
<dbReference type="InterPro" id="IPR005479">
    <property type="entry name" value="CPAse_ATP-bd"/>
</dbReference>
<evidence type="ECO:0000256" key="24">
    <source>
        <dbReference type="ARBA" id="ARBA00044334"/>
    </source>
</evidence>
<keyword evidence="16" id="KW-0029">Amino-acid transport</keyword>
<dbReference type="SMART" id="SM00851">
    <property type="entry name" value="MGS"/>
    <property type="match status" value="1"/>
</dbReference>
<dbReference type="NCBIfam" id="NF009455">
    <property type="entry name" value="PRK12815.1"/>
    <property type="match status" value="1"/>
</dbReference>
<dbReference type="SMART" id="SM01096">
    <property type="entry name" value="CPSase_L_D3"/>
    <property type="match status" value="1"/>
</dbReference>
<proteinExistence type="inferred from homology"/>
<keyword evidence="11" id="KW-0479">Metal-binding</keyword>
<dbReference type="Pfam" id="PF01490">
    <property type="entry name" value="Aa_trans"/>
    <property type="match status" value="1"/>
</dbReference>
<dbReference type="EMBL" id="JAGKQH010000001">
    <property type="protein sequence ID" value="KAG6607722.1"/>
    <property type="molecule type" value="Genomic_DNA"/>
</dbReference>
<dbReference type="GO" id="GO:0005524">
    <property type="term" value="F:ATP binding"/>
    <property type="evidence" value="ECO:0007669"/>
    <property type="project" value="UniProtKB-UniRule"/>
</dbReference>
<evidence type="ECO:0000256" key="9">
    <source>
        <dbReference type="ARBA" id="ARBA00022605"/>
    </source>
</evidence>
<evidence type="ECO:0000256" key="12">
    <source>
        <dbReference type="ARBA" id="ARBA00022737"/>
    </source>
</evidence>
<keyword evidence="13 27" id="KW-0547">Nucleotide-binding</keyword>
<dbReference type="PANTHER" id="PTHR11405">
    <property type="entry name" value="CARBAMOYLTRANSFERASE FAMILY MEMBER"/>
    <property type="match status" value="1"/>
</dbReference>
<gene>
    <name evidence="32" type="primary">CARB</name>
    <name evidence="32" type="ORF">SDJN03_01064</name>
</gene>
<feature type="domain" description="MGS-like" evidence="31">
    <location>
        <begin position="1041"/>
        <end position="1176"/>
    </location>
</feature>
<dbReference type="InterPro" id="IPR006275">
    <property type="entry name" value="CPSase_lsu"/>
</dbReference>
<dbReference type="GO" id="GO:0004088">
    <property type="term" value="F:carbamoyl-phosphate synthase (glutamine-hydrolyzing) activity"/>
    <property type="evidence" value="ECO:0007669"/>
    <property type="project" value="UniProtKB-EC"/>
</dbReference>
<feature type="transmembrane region" description="Helical" evidence="29">
    <location>
        <begin position="1671"/>
        <end position="1690"/>
    </location>
</feature>
<feature type="non-terminal residue" evidence="32">
    <location>
        <position position="1"/>
    </location>
</feature>
<dbReference type="NCBIfam" id="TIGR01369">
    <property type="entry name" value="CPSaseII_lrg"/>
    <property type="match status" value="1"/>
</dbReference>
<keyword evidence="7" id="KW-0055">Arginine biosynthesis</keyword>
<keyword evidence="8" id="KW-0436">Ligase</keyword>
<keyword evidence="17" id="KW-0665">Pyrimidine biosynthesis</keyword>
<evidence type="ECO:0000256" key="26">
    <source>
        <dbReference type="ARBA" id="ARBA00074190"/>
    </source>
</evidence>